<dbReference type="PRINTS" id="PR00941">
    <property type="entry name" value="CDATPASE"/>
</dbReference>
<dbReference type="InterPro" id="IPR023298">
    <property type="entry name" value="ATPase_P-typ_TM_dom_sf"/>
</dbReference>
<dbReference type="GO" id="GO:0005886">
    <property type="term" value="C:plasma membrane"/>
    <property type="evidence" value="ECO:0007669"/>
    <property type="project" value="UniProtKB-SubCell"/>
</dbReference>
<evidence type="ECO:0000256" key="14">
    <source>
        <dbReference type="RuleBase" id="RU362081"/>
    </source>
</evidence>
<dbReference type="InterPro" id="IPR023214">
    <property type="entry name" value="HAD_sf"/>
</dbReference>
<evidence type="ECO:0000313" key="17">
    <source>
        <dbReference type="Proteomes" id="UP000219215"/>
    </source>
</evidence>
<feature type="transmembrane region" description="Helical" evidence="14">
    <location>
        <begin position="660"/>
        <end position="679"/>
    </location>
</feature>
<dbReference type="GO" id="GO:0015086">
    <property type="term" value="F:cadmium ion transmembrane transporter activity"/>
    <property type="evidence" value="ECO:0007669"/>
    <property type="project" value="TreeGrafter"/>
</dbReference>
<dbReference type="EMBL" id="LT907975">
    <property type="protein sequence ID" value="SOB60478.1"/>
    <property type="molecule type" value="Genomic_DNA"/>
</dbReference>
<dbReference type="SUPFAM" id="SSF81653">
    <property type="entry name" value="Calcium ATPase, transduction domain A"/>
    <property type="match status" value="1"/>
</dbReference>
<dbReference type="PANTHER" id="PTHR48085">
    <property type="entry name" value="CADMIUM/ZINC-TRANSPORTING ATPASE HMA2-RELATED"/>
    <property type="match status" value="1"/>
</dbReference>
<dbReference type="GO" id="GO:0016463">
    <property type="term" value="F:P-type zinc transporter activity"/>
    <property type="evidence" value="ECO:0007669"/>
    <property type="project" value="UniProtKB-EC"/>
</dbReference>
<dbReference type="GO" id="GO:0005524">
    <property type="term" value="F:ATP binding"/>
    <property type="evidence" value="ECO:0007669"/>
    <property type="project" value="UniProtKB-UniRule"/>
</dbReference>
<keyword evidence="6 14" id="KW-0479">Metal-binding</keyword>
<dbReference type="Proteomes" id="UP000219215">
    <property type="component" value="Chromosome DPRO"/>
</dbReference>
<sequence>MTNSRPKKYGLKNLDCAACAAKLEAKLNEIESVDKAVVDFATMTLLITAKDVADIEAKVKSIEPDVDIIDYATLSASSQAAEEERNFPHDLILLAIAGAMFVFTLVYEDVFHQTRFEGWELPFVLVAYFIAGWNVLLGALKTIRKGVFFDENVLMTIATIGAIAIHAYPEAVGIMIFFKIGELLQGFAVNRSRRSIRSLLASKPDKAFLLELDGLKETAPEMVQVGQLVVVKPGDKIPLDGEVTSGSSQIDTSALTGESVPVSVEDGDAVLAGQICKTGALTIRVTRPFEESSIAKVMDLVENATANKAKVEKFITRFSRYYTPAVVVAAAGIAFIPPLFFGGSLNDWVYRALVLLVISCPCALVVSIPLGYFGGIGRSSMQGILVKGANYLDVLASVTSVAFDKTGTLTEGVFKVNDIVPNEGVSKERLLEFAAAAEFHSTHPIATSIVDIYTAQGKPVAESLISEHTVRSGMGVDVTYDGHTVLVGNNALMKKYGIEFENEDYDGTIAHIAIDGKYAGYIVIGDSIRTDARQAVSALKNLGVNEVVMLTGDNEKVATAVSKSLGLDGFHAGLLPEDKVDLFDKLTRGSEQSGKVAFVGDGINDAPVIARADVGIAMGALGSDAAVETADVVLMVDSPLKVAEAISIAKQTRRIVWQNIILAFVVKGIFISFGAFGLATMWEAVFADVGTALLALANSARILRG</sequence>
<dbReference type="InterPro" id="IPR017969">
    <property type="entry name" value="Heavy-metal-associated_CS"/>
</dbReference>
<dbReference type="PANTHER" id="PTHR48085:SF5">
    <property type="entry name" value="CADMIUM_ZINC-TRANSPORTING ATPASE HMA4-RELATED"/>
    <property type="match status" value="1"/>
</dbReference>
<dbReference type="RefSeq" id="WP_097013198.1">
    <property type="nucleotide sequence ID" value="NZ_LT907975.1"/>
</dbReference>
<dbReference type="SUPFAM" id="SSF56784">
    <property type="entry name" value="HAD-like"/>
    <property type="match status" value="1"/>
</dbReference>
<evidence type="ECO:0000256" key="12">
    <source>
        <dbReference type="ARBA" id="ARBA00039097"/>
    </source>
</evidence>
<dbReference type="EC" id="7.2.2.12" evidence="12"/>
<feature type="transmembrane region" description="Helical" evidence="14">
    <location>
        <begin position="348"/>
        <end position="373"/>
    </location>
</feature>
<feature type="domain" description="HMA" evidence="15">
    <location>
        <begin position="5"/>
        <end position="67"/>
    </location>
</feature>
<dbReference type="NCBIfam" id="TIGR01494">
    <property type="entry name" value="ATPase_P-type"/>
    <property type="match status" value="1"/>
</dbReference>
<dbReference type="Gene3D" id="2.70.150.10">
    <property type="entry name" value="Calcium-transporting ATPase, cytoplasmic transduction domain A"/>
    <property type="match status" value="1"/>
</dbReference>
<feature type="transmembrane region" description="Helical" evidence="14">
    <location>
        <begin position="321"/>
        <end position="342"/>
    </location>
</feature>
<evidence type="ECO:0000256" key="11">
    <source>
        <dbReference type="ARBA" id="ARBA00023136"/>
    </source>
</evidence>
<dbReference type="OrthoDB" id="9763278at2"/>
<dbReference type="FunFam" id="2.70.150.10:FF:000002">
    <property type="entry name" value="Copper-transporting ATPase 1, putative"/>
    <property type="match status" value="1"/>
</dbReference>
<dbReference type="SUPFAM" id="SSF55008">
    <property type="entry name" value="HMA, heavy metal-associated domain"/>
    <property type="match status" value="1"/>
</dbReference>
<evidence type="ECO:0000259" key="15">
    <source>
        <dbReference type="PROSITE" id="PS50846"/>
    </source>
</evidence>
<dbReference type="Pfam" id="PF00122">
    <property type="entry name" value="E1-E2_ATPase"/>
    <property type="match status" value="1"/>
</dbReference>
<evidence type="ECO:0000256" key="3">
    <source>
        <dbReference type="ARBA" id="ARBA00022475"/>
    </source>
</evidence>
<dbReference type="InterPro" id="IPR018303">
    <property type="entry name" value="ATPase_P-typ_P_site"/>
</dbReference>
<dbReference type="InterPro" id="IPR036163">
    <property type="entry name" value="HMA_dom_sf"/>
</dbReference>
<feature type="transmembrane region" description="Helical" evidence="14">
    <location>
        <begin position="119"/>
        <end position="140"/>
    </location>
</feature>
<name>A0A2C8FF00_9BACT</name>
<evidence type="ECO:0000256" key="13">
    <source>
        <dbReference type="ARBA" id="ARBA00047308"/>
    </source>
</evidence>
<evidence type="ECO:0000256" key="8">
    <source>
        <dbReference type="ARBA" id="ARBA00022840"/>
    </source>
</evidence>
<evidence type="ECO:0000256" key="5">
    <source>
        <dbReference type="ARBA" id="ARBA00022692"/>
    </source>
</evidence>
<evidence type="ECO:0000256" key="1">
    <source>
        <dbReference type="ARBA" id="ARBA00004651"/>
    </source>
</evidence>
<keyword evidence="17" id="KW-1185">Reference proteome</keyword>
<dbReference type="InterPro" id="IPR027256">
    <property type="entry name" value="P-typ_ATPase_IB"/>
</dbReference>
<keyword evidence="16" id="KW-0378">Hydrolase</keyword>
<keyword evidence="10 14" id="KW-1133">Transmembrane helix</keyword>
<dbReference type="InterPro" id="IPR008250">
    <property type="entry name" value="ATPase_P-typ_transduc_dom_A_sf"/>
</dbReference>
<dbReference type="InterPro" id="IPR051014">
    <property type="entry name" value="Cation_Transport_ATPase_IB"/>
</dbReference>
<comment type="subcellular location">
    <subcellularLocation>
        <location evidence="1">Cell membrane</location>
        <topology evidence="1">Multi-pass membrane protein</topology>
    </subcellularLocation>
</comment>
<dbReference type="NCBIfam" id="TIGR01525">
    <property type="entry name" value="ATPase-IB_hvy"/>
    <property type="match status" value="1"/>
</dbReference>
<dbReference type="AlphaFoldDB" id="A0A2C8FF00"/>
<dbReference type="PROSITE" id="PS50846">
    <property type="entry name" value="HMA_2"/>
    <property type="match status" value="1"/>
</dbReference>
<dbReference type="CDD" id="cd00371">
    <property type="entry name" value="HMA"/>
    <property type="match status" value="1"/>
</dbReference>
<dbReference type="PRINTS" id="PR00119">
    <property type="entry name" value="CATATPASE"/>
</dbReference>
<evidence type="ECO:0000313" key="16">
    <source>
        <dbReference type="EMBL" id="SOB60478.1"/>
    </source>
</evidence>
<dbReference type="KEGG" id="pprf:DPRO_3562"/>
<dbReference type="Pfam" id="PF00403">
    <property type="entry name" value="HMA"/>
    <property type="match status" value="1"/>
</dbReference>
<reference evidence="17" key="1">
    <citation type="submission" date="2017-09" db="EMBL/GenBank/DDBJ databases">
        <authorList>
            <person name="Regsiter A."/>
            <person name="William W."/>
        </authorList>
    </citation>
    <scope>NUCLEOTIDE SEQUENCE [LARGE SCALE GENOMIC DNA]</scope>
    <source>
        <strain evidence="17">500-1</strain>
    </source>
</reference>
<dbReference type="Gene3D" id="3.30.70.100">
    <property type="match status" value="1"/>
</dbReference>
<keyword evidence="9" id="KW-1278">Translocase</keyword>
<dbReference type="NCBIfam" id="TIGR01512">
    <property type="entry name" value="ATPase-IB2_Cd"/>
    <property type="match status" value="1"/>
</dbReference>
<gene>
    <name evidence="16" type="primary">ziaA</name>
    <name evidence="16" type="ORF">DPRO_3562</name>
</gene>
<evidence type="ECO:0000256" key="2">
    <source>
        <dbReference type="ARBA" id="ARBA00006024"/>
    </source>
</evidence>
<evidence type="ECO:0000256" key="6">
    <source>
        <dbReference type="ARBA" id="ARBA00022723"/>
    </source>
</evidence>
<comment type="similarity">
    <text evidence="2 14">Belongs to the cation transport ATPase (P-type) (TC 3.A.3) family. Type IB subfamily.</text>
</comment>
<evidence type="ECO:0000256" key="9">
    <source>
        <dbReference type="ARBA" id="ARBA00022967"/>
    </source>
</evidence>
<dbReference type="PROSITE" id="PS00154">
    <property type="entry name" value="ATPASE_E1_E2"/>
    <property type="match status" value="1"/>
</dbReference>
<evidence type="ECO:0000256" key="4">
    <source>
        <dbReference type="ARBA" id="ARBA00022553"/>
    </source>
</evidence>
<keyword evidence="11 14" id="KW-0472">Membrane</keyword>
<feature type="transmembrane region" description="Helical" evidence="14">
    <location>
        <begin position="91"/>
        <end position="107"/>
    </location>
</feature>
<keyword evidence="7 14" id="KW-0547">Nucleotide-binding</keyword>
<dbReference type="GO" id="GO:0016887">
    <property type="term" value="F:ATP hydrolysis activity"/>
    <property type="evidence" value="ECO:0007669"/>
    <property type="project" value="InterPro"/>
</dbReference>
<evidence type="ECO:0000256" key="10">
    <source>
        <dbReference type="ARBA" id="ARBA00022989"/>
    </source>
</evidence>
<comment type="catalytic activity">
    <reaction evidence="13">
        <text>Zn(2+)(in) + ATP + H2O = Zn(2+)(out) + ADP + phosphate + H(+)</text>
        <dbReference type="Rhea" id="RHEA:20621"/>
        <dbReference type="ChEBI" id="CHEBI:15377"/>
        <dbReference type="ChEBI" id="CHEBI:15378"/>
        <dbReference type="ChEBI" id="CHEBI:29105"/>
        <dbReference type="ChEBI" id="CHEBI:30616"/>
        <dbReference type="ChEBI" id="CHEBI:43474"/>
        <dbReference type="ChEBI" id="CHEBI:456216"/>
        <dbReference type="EC" id="7.2.2.12"/>
    </reaction>
</comment>
<dbReference type="GO" id="GO:0046872">
    <property type="term" value="F:metal ion binding"/>
    <property type="evidence" value="ECO:0007669"/>
    <property type="project" value="UniProtKB-KW"/>
</dbReference>
<proteinExistence type="inferred from homology"/>
<dbReference type="InterPro" id="IPR036412">
    <property type="entry name" value="HAD-like_sf"/>
</dbReference>
<dbReference type="PROSITE" id="PS01047">
    <property type="entry name" value="HMA_1"/>
    <property type="match status" value="1"/>
</dbReference>
<dbReference type="InterPro" id="IPR023299">
    <property type="entry name" value="ATPase_P-typ_cyto_dom_N"/>
</dbReference>
<keyword evidence="5 14" id="KW-0812">Transmembrane</keyword>
<protein>
    <recommendedName>
        <fullName evidence="12">P-type Zn(2+) transporter</fullName>
        <ecNumber evidence="12">7.2.2.12</ecNumber>
    </recommendedName>
</protein>
<dbReference type="InterPro" id="IPR006121">
    <property type="entry name" value="HMA_dom"/>
</dbReference>
<dbReference type="Gene3D" id="3.40.1110.10">
    <property type="entry name" value="Calcium-transporting ATPase, cytoplasmic domain N"/>
    <property type="match status" value="1"/>
</dbReference>
<accession>A0A2C8FF00</accession>
<keyword evidence="4" id="KW-0597">Phosphoprotein</keyword>
<dbReference type="InterPro" id="IPR059000">
    <property type="entry name" value="ATPase_P-type_domA"/>
</dbReference>
<dbReference type="Gene3D" id="3.40.50.1000">
    <property type="entry name" value="HAD superfamily/HAD-like"/>
    <property type="match status" value="1"/>
</dbReference>
<dbReference type="SUPFAM" id="SSF81665">
    <property type="entry name" value="Calcium ATPase, transmembrane domain M"/>
    <property type="match status" value="1"/>
</dbReference>
<organism evidence="16 17">
    <name type="scientific">Pseudodesulfovibrio profundus</name>
    <dbReference type="NCBI Taxonomy" id="57320"/>
    <lineage>
        <taxon>Bacteria</taxon>
        <taxon>Pseudomonadati</taxon>
        <taxon>Thermodesulfobacteriota</taxon>
        <taxon>Desulfovibrionia</taxon>
        <taxon>Desulfovibrionales</taxon>
        <taxon>Desulfovibrionaceae</taxon>
    </lineage>
</organism>
<evidence type="ECO:0000256" key="7">
    <source>
        <dbReference type="ARBA" id="ARBA00022741"/>
    </source>
</evidence>
<dbReference type="InterPro" id="IPR001757">
    <property type="entry name" value="P_typ_ATPase"/>
</dbReference>
<keyword evidence="8 14" id="KW-0067">ATP-binding</keyword>
<keyword evidence="3 14" id="KW-1003">Cell membrane</keyword>
<dbReference type="Pfam" id="PF00702">
    <property type="entry name" value="Hydrolase"/>
    <property type="match status" value="1"/>
</dbReference>